<feature type="non-terminal residue" evidence="1">
    <location>
        <position position="1"/>
    </location>
</feature>
<dbReference type="EMBL" id="CAJVQA010012839">
    <property type="protein sequence ID" value="CAG8719868.1"/>
    <property type="molecule type" value="Genomic_DNA"/>
</dbReference>
<evidence type="ECO:0000313" key="2">
    <source>
        <dbReference type="Proteomes" id="UP000789759"/>
    </source>
</evidence>
<comment type="caution">
    <text evidence="1">The sequence shown here is derived from an EMBL/GenBank/DDBJ whole genome shotgun (WGS) entry which is preliminary data.</text>
</comment>
<proteinExistence type="predicted"/>
<reference evidence="1" key="1">
    <citation type="submission" date="2021-06" db="EMBL/GenBank/DDBJ databases">
        <authorList>
            <person name="Kallberg Y."/>
            <person name="Tangrot J."/>
            <person name="Rosling A."/>
        </authorList>
    </citation>
    <scope>NUCLEOTIDE SEQUENCE</scope>
    <source>
        <strain evidence="1">FL966</strain>
    </source>
</reference>
<protein>
    <submittedName>
        <fullName evidence="1">23074_t:CDS:1</fullName>
    </submittedName>
</protein>
<evidence type="ECO:0000313" key="1">
    <source>
        <dbReference type="EMBL" id="CAG8719868.1"/>
    </source>
</evidence>
<organism evidence="1 2">
    <name type="scientific">Cetraspora pellucida</name>
    <dbReference type="NCBI Taxonomy" id="1433469"/>
    <lineage>
        <taxon>Eukaryota</taxon>
        <taxon>Fungi</taxon>
        <taxon>Fungi incertae sedis</taxon>
        <taxon>Mucoromycota</taxon>
        <taxon>Glomeromycotina</taxon>
        <taxon>Glomeromycetes</taxon>
        <taxon>Diversisporales</taxon>
        <taxon>Gigasporaceae</taxon>
        <taxon>Cetraspora</taxon>
    </lineage>
</organism>
<name>A0A9N9I3I3_9GLOM</name>
<dbReference type="AlphaFoldDB" id="A0A9N9I3I3"/>
<dbReference type="Proteomes" id="UP000789759">
    <property type="component" value="Unassembled WGS sequence"/>
</dbReference>
<dbReference type="OrthoDB" id="10406056at2759"/>
<keyword evidence="2" id="KW-1185">Reference proteome</keyword>
<gene>
    <name evidence="1" type="ORF">CPELLU_LOCUS12837</name>
</gene>
<sequence>FGPVKNNNNTVLTAIIFDGGDIIPRPLPPQGEFDINGGGSFNLRI</sequence>
<accession>A0A9N9I3I3</accession>